<dbReference type="Proteomes" id="UP000005268">
    <property type="component" value="Chromosome"/>
</dbReference>
<sequence length="38" mass="4382">MSAFSLLGSLKAGAIPVERVYPRKIQRGAWHRLRRFRG</sequence>
<dbReference type="AlphaFoldDB" id="I3UUL4"/>
<organism evidence="1 2">
    <name type="scientific">Pseudomonas putida ND6</name>
    <dbReference type="NCBI Taxonomy" id="231023"/>
    <lineage>
        <taxon>Bacteria</taxon>
        <taxon>Pseudomonadati</taxon>
        <taxon>Pseudomonadota</taxon>
        <taxon>Gammaproteobacteria</taxon>
        <taxon>Pseudomonadales</taxon>
        <taxon>Pseudomonadaceae</taxon>
        <taxon>Pseudomonas</taxon>
    </lineage>
</organism>
<name>I3UUL4_PSEPU</name>
<dbReference type="KEGG" id="ppi:YSA_04458"/>
<reference evidence="1 2" key="1">
    <citation type="journal article" date="2012" name="J. Bacteriol.">
        <title>Complete Genome Sequence of the Naphthalene-Degrading Pseudomonas putida Strain ND6.</title>
        <authorList>
            <person name="Li S."/>
            <person name="Zhao H."/>
            <person name="Li Y."/>
            <person name="Niu S."/>
            <person name="Cai B."/>
        </authorList>
    </citation>
    <scope>NUCLEOTIDE SEQUENCE [LARGE SCALE GENOMIC DNA]</scope>
    <source>
        <strain evidence="1 2">ND6</strain>
    </source>
</reference>
<gene>
    <name evidence="1" type="ORF">YSA_04458</name>
</gene>
<accession>I3UUL4</accession>
<evidence type="ECO:0000313" key="2">
    <source>
        <dbReference type="Proteomes" id="UP000005268"/>
    </source>
</evidence>
<protein>
    <submittedName>
        <fullName evidence="1">Uncharacterized protein</fullName>
    </submittedName>
</protein>
<evidence type="ECO:0000313" key="1">
    <source>
        <dbReference type="EMBL" id="AFK69185.1"/>
    </source>
</evidence>
<dbReference type="HOGENOM" id="CLU_3331811_0_0_6"/>
<dbReference type="EMBL" id="CP003588">
    <property type="protein sequence ID" value="AFK69185.1"/>
    <property type="molecule type" value="Genomic_DNA"/>
</dbReference>
<proteinExistence type="predicted"/>